<dbReference type="Proteomes" id="UP000004457">
    <property type="component" value="Unassembled WGS sequence"/>
</dbReference>
<dbReference type="AlphaFoldDB" id="C0EK90"/>
<evidence type="ECO:0000313" key="1">
    <source>
        <dbReference type="EMBL" id="EEG34713.1"/>
    </source>
</evidence>
<keyword evidence="2" id="KW-1185">Reference proteome</keyword>
<sequence>MKLRQTQRILFYMDIPNRNRKDVPKPPQAAKTTAVMLPSTNFFNMDFYS</sequence>
<organism evidence="1 2">
    <name type="scientific">Neisseria flavescens NRL30031/H210</name>
    <dbReference type="NCBI Taxonomy" id="546264"/>
    <lineage>
        <taxon>Bacteria</taxon>
        <taxon>Pseudomonadati</taxon>
        <taxon>Pseudomonadota</taxon>
        <taxon>Betaproteobacteria</taxon>
        <taxon>Neisseriales</taxon>
        <taxon>Neisseriaceae</taxon>
        <taxon>Neisseria</taxon>
    </lineage>
</organism>
<gene>
    <name evidence="1" type="ORF">NEIFLAOT_00332</name>
</gene>
<comment type="caution">
    <text evidence="1">The sequence shown here is derived from an EMBL/GenBank/DDBJ whole genome shotgun (WGS) entry which is preliminary data.</text>
</comment>
<accession>C0EK90</accession>
<reference evidence="1 2" key="1">
    <citation type="submission" date="2009-01" db="EMBL/GenBank/DDBJ databases">
        <authorList>
            <person name="Fulton L."/>
            <person name="Clifton S."/>
            <person name="Chinwalla A.T."/>
            <person name="Mitreva M."/>
            <person name="Sodergren E."/>
            <person name="Weinstock G."/>
            <person name="Clifton S."/>
            <person name="Dooling D.J."/>
            <person name="Fulton B."/>
            <person name="Minx P."/>
            <person name="Pepin K.H."/>
            <person name="Johnson M."/>
            <person name="Bhonagiri V."/>
            <person name="Nash W.E."/>
            <person name="Mardis E.R."/>
            <person name="Wilson R.K."/>
        </authorList>
    </citation>
    <scope>NUCLEOTIDE SEQUENCE [LARGE SCALE GENOMIC DNA]</scope>
    <source>
        <strain evidence="1 2">NRL30031/H210</strain>
    </source>
</reference>
<proteinExistence type="predicted"/>
<dbReference type="EMBL" id="ACEN01000005">
    <property type="protein sequence ID" value="EEG34713.1"/>
    <property type="molecule type" value="Genomic_DNA"/>
</dbReference>
<protein>
    <submittedName>
        <fullName evidence="1">Uncharacterized protein</fullName>
    </submittedName>
</protein>
<evidence type="ECO:0000313" key="2">
    <source>
        <dbReference type="Proteomes" id="UP000004457"/>
    </source>
</evidence>
<name>C0EK90_NEIFL</name>